<dbReference type="Pfam" id="PF12671">
    <property type="entry name" value="Amidase_6"/>
    <property type="match status" value="1"/>
</dbReference>
<evidence type="ECO:0000313" key="2">
    <source>
        <dbReference type="EMBL" id="WMD17388.1"/>
    </source>
</evidence>
<evidence type="ECO:0000259" key="1">
    <source>
        <dbReference type="Pfam" id="PF12671"/>
    </source>
</evidence>
<protein>
    <submittedName>
        <fullName evidence="2">Amidase domain-containing protein</fullName>
    </submittedName>
</protein>
<proteinExistence type="predicted"/>
<organism evidence="2 3">
    <name type="scientific">Anaerostipes hadrus</name>
    <dbReference type="NCBI Taxonomy" id="649756"/>
    <lineage>
        <taxon>Bacteria</taxon>
        <taxon>Bacillati</taxon>
        <taxon>Bacillota</taxon>
        <taxon>Clostridia</taxon>
        <taxon>Lachnospirales</taxon>
        <taxon>Lachnospiraceae</taxon>
        <taxon>Anaerostipes</taxon>
    </lineage>
</organism>
<dbReference type="PANTHER" id="PTHR40032">
    <property type="entry name" value="EXPORTED PROTEIN-RELATED"/>
    <property type="match status" value="1"/>
</dbReference>
<dbReference type="RefSeq" id="WP_306857833.1">
    <property type="nucleotide sequence ID" value="NZ_CP132968.1"/>
</dbReference>
<dbReference type="EMBL" id="CP132968">
    <property type="protein sequence ID" value="WMD17388.1"/>
    <property type="molecule type" value="Genomic_DNA"/>
</dbReference>
<dbReference type="PANTHER" id="PTHR40032:SF1">
    <property type="entry name" value="EXPORTED PROTEIN"/>
    <property type="match status" value="1"/>
</dbReference>
<feature type="domain" description="Putative amidase" evidence="1">
    <location>
        <begin position="147"/>
        <end position="304"/>
    </location>
</feature>
<evidence type="ECO:0000313" key="3">
    <source>
        <dbReference type="Proteomes" id="UP001243496"/>
    </source>
</evidence>
<dbReference type="GeneID" id="92740670"/>
<gene>
    <name evidence="2" type="ORF">RBI15_04660</name>
</gene>
<accession>A0AAQ3PXR1</accession>
<reference evidence="2" key="1">
    <citation type="submission" date="2023-08" db="EMBL/GenBank/DDBJ databases">
        <title>Complete Genome Sequences of butyrate producing Anaerostipes hadrus strains BA1 and GIF7 isolated from the terminal ileum of a healthy lean male.</title>
        <authorList>
            <person name="Low A."/>
            <person name="Sheludchenko M."/>
            <person name="Cheng H.E."/>
            <person name="Koh X.Q."/>
            <person name="Lee J."/>
        </authorList>
    </citation>
    <scope>NUCLEOTIDE SEQUENCE</scope>
    <source>
        <strain evidence="2">BA1</strain>
    </source>
</reference>
<dbReference type="InterPro" id="IPR024301">
    <property type="entry name" value="Amidase_6"/>
</dbReference>
<dbReference type="AlphaFoldDB" id="A0AAQ3PXR1"/>
<name>A0AAQ3PXR1_ANAHA</name>
<dbReference type="Proteomes" id="UP001243496">
    <property type="component" value="Chromosome"/>
</dbReference>
<sequence>MCRYLLSHKIPEKCILRDAAGVSSYETITRAAEKLSGKTIYFCTQELYAARSQFFMNRAKLNGKVVCVDTMFYSHPWKTFLREYFADSKAILNVLIYHGNPKQSTKTVGFAKLPSEMTTNTKYHIQAQSQSVLDDYRVTDSNPKDYYDVEKAVEYARTYALKRNPDYPAFENNCTNFVSQCLAAGGISMTGKETISNTKRLKVSKKSTDWYSVSKQDSKKIKHYGTSSAFINTDDFLKYFQEELGYTLSIFDNTYEGKLKCYQTMASGDVVVLYDSDGSIAHIGLISGMGDMNAYYCANTNDRLDYGVFNINSTMYPRLGILHMSKQ</sequence>